<keyword evidence="2" id="KW-1185">Reference proteome</keyword>
<gene>
    <name evidence="1" type="ORF">AArcS_1744</name>
</gene>
<reference evidence="1" key="1">
    <citation type="submission" date="2020-11" db="EMBL/GenBank/DDBJ databases">
        <title>Carbohydrate-dependent, anaerobic sulfur respiration: A novel catabolism in halophilic archaea.</title>
        <authorList>
            <person name="Sorokin D.Y."/>
            <person name="Messina E."/>
            <person name="Smedile F."/>
            <person name="La Cono V."/>
            <person name="Hallsworth J.E."/>
            <person name="Yakimov M.M."/>
        </authorList>
    </citation>
    <scope>NUCLEOTIDE SEQUENCE</scope>
    <source>
        <strain evidence="1">AArc-S</strain>
    </source>
</reference>
<evidence type="ECO:0000313" key="2">
    <source>
        <dbReference type="Proteomes" id="UP000663586"/>
    </source>
</evidence>
<evidence type="ECO:0000313" key="1">
    <source>
        <dbReference type="EMBL" id="QSG02954.1"/>
    </source>
</evidence>
<name>A0A897MQV6_9EURY</name>
<dbReference type="EMBL" id="CP064786">
    <property type="protein sequence ID" value="QSG02954.1"/>
    <property type="molecule type" value="Genomic_DNA"/>
</dbReference>
<dbReference type="Proteomes" id="UP000663586">
    <property type="component" value="Chromosome"/>
</dbReference>
<dbReference type="KEGG" id="hara:AArcS_1744"/>
<organism evidence="1 2">
    <name type="scientific">Natranaeroarchaeum sulfidigenes</name>
    <dbReference type="NCBI Taxonomy" id="2784880"/>
    <lineage>
        <taxon>Archaea</taxon>
        <taxon>Methanobacteriati</taxon>
        <taxon>Methanobacteriota</taxon>
        <taxon>Stenosarchaea group</taxon>
        <taxon>Halobacteria</taxon>
        <taxon>Halobacteriales</taxon>
        <taxon>Natronoarchaeaceae</taxon>
        <taxon>Natranaeroarchaeum</taxon>
    </lineage>
</organism>
<accession>A0A897MQV6</accession>
<sequence length="178" mass="20270">MLKSQYMANQPKAGEMLVGAYLKLVEECEIVAYGQHSPIEGEQMEVDVIGIHPGGKREIIVCEVATHLRGLGYGSSRENGEKVESKFRNAESYVSQVFGSSESQRYQFWSPNVPPKSMEELEKASDQFEKQSGCELELVTNRRYSKKINNLRKVASSTYSQRNELAFRFLQILEHLKE</sequence>
<proteinExistence type="predicted"/>
<dbReference type="AlphaFoldDB" id="A0A897MQV6"/>
<protein>
    <submittedName>
        <fullName evidence="1">Uncharacterized protein</fullName>
    </submittedName>
</protein>